<gene>
    <name evidence="1" type="ORF">GA0074695_2913</name>
</gene>
<dbReference type="Proteomes" id="UP000198242">
    <property type="component" value="Chromosome I"/>
</dbReference>
<dbReference type="PANTHER" id="PTHR41913">
    <property type="entry name" value="DUF1684 DOMAIN-CONTAINING PROTEIN"/>
    <property type="match status" value="1"/>
</dbReference>
<evidence type="ECO:0000313" key="1">
    <source>
        <dbReference type="EMBL" id="SCF02138.1"/>
    </source>
</evidence>
<dbReference type="Pfam" id="PF07920">
    <property type="entry name" value="DUF1684"/>
    <property type="match status" value="1"/>
</dbReference>
<dbReference type="InterPro" id="IPR012467">
    <property type="entry name" value="DUF1684"/>
</dbReference>
<dbReference type="AlphaFoldDB" id="A0A1C4X114"/>
<sequence length="255" mass="27322">MTFVDQWRTWHAEREAAVSAPGGDLTLTGTHWLVGRTQIDGIPGIWSTDGTDVRVSGAEGLLVGGVPVTEGVLPLDQSLTVGDVELKIIRRGADLAVRTYDPHAPAVRRFAGIDAYVPDPAWVVTAEFTPADADQTLRTEHSHSDRLVDYPIVGTFTFTVDGQPAELVALYTGHEGEAHLTFRDATSGRESYGAARFLFLPLPAAAGPVTLDFNRATLPPCAFSDAFICPLPPPGNVLPFAVRAGEKAVLDQPVR</sequence>
<accession>A0A1C4X114</accession>
<dbReference type="EMBL" id="LT607411">
    <property type="protein sequence ID" value="SCF02138.1"/>
    <property type="molecule type" value="Genomic_DNA"/>
</dbReference>
<dbReference type="RefSeq" id="WP_231935174.1">
    <property type="nucleotide sequence ID" value="NZ_LT607411.1"/>
</dbReference>
<name>A0A1C4X114_MICVI</name>
<reference evidence="2" key="1">
    <citation type="submission" date="2016-06" db="EMBL/GenBank/DDBJ databases">
        <authorList>
            <person name="Varghese N."/>
            <person name="Submissions Spin"/>
        </authorList>
    </citation>
    <scope>NUCLEOTIDE SEQUENCE [LARGE SCALE GENOMIC DNA]</scope>
    <source>
        <strain evidence="2">DSM 43909</strain>
    </source>
</reference>
<evidence type="ECO:0008006" key="3">
    <source>
        <dbReference type="Google" id="ProtNLM"/>
    </source>
</evidence>
<evidence type="ECO:0000313" key="2">
    <source>
        <dbReference type="Proteomes" id="UP000198242"/>
    </source>
</evidence>
<proteinExistence type="predicted"/>
<protein>
    <recommendedName>
        <fullName evidence="3">DUF1684 domain-containing protein</fullName>
    </recommendedName>
</protein>
<organism evidence="1 2">
    <name type="scientific">Micromonospora viridifaciens</name>
    <dbReference type="NCBI Taxonomy" id="1881"/>
    <lineage>
        <taxon>Bacteria</taxon>
        <taxon>Bacillati</taxon>
        <taxon>Actinomycetota</taxon>
        <taxon>Actinomycetes</taxon>
        <taxon>Micromonosporales</taxon>
        <taxon>Micromonosporaceae</taxon>
        <taxon>Micromonospora</taxon>
    </lineage>
</organism>
<keyword evidence="2" id="KW-1185">Reference proteome</keyword>
<dbReference type="PANTHER" id="PTHR41913:SF1">
    <property type="entry name" value="DUF1684 DOMAIN-CONTAINING PROTEIN"/>
    <property type="match status" value="1"/>
</dbReference>